<accession>A0ABW4LCF2</accession>
<keyword evidence="3" id="KW-1185">Reference proteome</keyword>
<protein>
    <recommendedName>
        <fullName evidence="4">Replication protein</fullName>
    </recommendedName>
</protein>
<gene>
    <name evidence="2" type="ORF">ACFSBI_05180</name>
</gene>
<evidence type="ECO:0008006" key="4">
    <source>
        <dbReference type="Google" id="ProtNLM"/>
    </source>
</evidence>
<organism evidence="2 3">
    <name type="scientific">Amnibacterium endophyticum</name>
    <dbReference type="NCBI Taxonomy" id="2109337"/>
    <lineage>
        <taxon>Bacteria</taxon>
        <taxon>Bacillati</taxon>
        <taxon>Actinomycetota</taxon>
        <taxon>Actinomycetes</taxon>
        <taxon>Micrococcales</taxon>
        <taxon>Microbacteriaceae</taxon>
        <taxon>Amnibacterium</taxon>
    </lineage>
</organism>
<reference evidence="3" key="1">
    <citation type="journal article" date="2019" name="Int. J. Syst. Evol. Microbiol.">
        <title>The Global Catalogue of Microorganisms (GCM) 10K type strain sequencing project: providing services to taxonomists for standard genome sequencing and annotation.</title>
        <authorList>
            <consortium name="The Broad Institute Genomics Platform"/>
            <consortium name="The Broad Institute Genome Sequencing Center for Infectious Disease"/>
            <person name="Wu L."/>
            <person name="Ma J."/>
        </authorList>
    </citation>
    <scope>NUCLEOTIDE SEQUENCE [LARGE SCALE GENOMIC DNA]</scope>
    <source>
        <strain evidence="3">CGMCC 1.12471</strain>
    </source>
</reference>
<evidence type="ECO:0000313" key="3">
    <source>
        <dbReference type="Proteomes" id="UP001597347"/>
    </source>
</evidence>
<sequence length="213" mass="23966">MSYNWQKPVLDGLRNKKLILSFTGTIQKMPGRPLEGQLDDIEHIKRMFVGSNWAGRHFDGTAWFREVKVSNRTDWHPHINFVFVPKAAVERDEAVGLGQRVLDRWSEKADLAGAMSVQTQNAEDLVLEGQSAIRAIVRYASKTPAWDHSGLKASQSWTYADLLNHALAGHQLGVPDALWALDCMHEIESATTRRPGRPSPWCGRSGVLTKRKK</sequence>
<dbReference type="RefSeq" id="WP_377932711.1">
    <property type="nucleotide sequence ID" value="NZ_JBHUEA010000005.1"/>
</dbReference>
<evidence type="ECO:0000256" key="1">
    <source>
        <dbReference type="SAM" id="MobiDB-lite"/>
    </source>
</evidence>
<dbReference type="Proteomes" id="UP001597347">
    <property type="component" value="Unassembled WGS sequence"/>
</dbReference>
<evidence type="ECO:0000313" key="2">
    <source>
        <dbReference type="EMBL" id="MFD1720935.1"/>
    </source>
</evidence>
<comment type="caution">
    <text evidence="2">The sequence shown here is derived from an EMBL/GenBank/DDBJ whole genome shotgun (WGS) entry which is preliminary data.</text>
</comment>
<name>A0ABW4LCF2_9MICO</name>
<feature type="region of interest" description="Disordered" evidence="1">
    <location>
        <begin position="190"/>
        <end position="213"/>
    </location>
</feature>
<proteinExistence type="predicted"/>
<dbReference type="EMBL" id="JBHUEA010000005">
    <property type="protein sequence ID" value="MFD1720935.1"/>
    <property type="molecule type" value="Genomic_DNA"/>
</dbReference>